<feature type="region of interest" description="Disordered" evidence="1">
    <location>
        <begin position="238"/>
        <end position="337"/>
    </location>
</feature>
<sequence length="402" mass="46742">MSRHMSDKSSKYPEFPRPWWVFDPTLLDKNISLYMVDMITDLRNVDRRYKLPKTWLGDGLSPRERAQFIMQHMEHRPWMADTQEESQTLIEAYIKPDFILDNQAQVLHFYELVSSDIPSIHGEYKNSANMELYLEARAFFETVLTLVLVEGGQVEERHFHVDYCPSHLCDDDTPSSTPSREAVTATAAAMNRSRNAQLSKPSSNSNSRSNSRAPCWGSSPLDSLMESPAVQELRGQQQFQANTVYRPEPSSGFSRLERNRERQHQLVRQTDVPKPRQHMPQQGNNRGNPEQQKPQASNVSSYYSKQSSDPSRIQYQIPRQQRQLPRRTDNIGPQQRQQEVNDCCYVEQATEGTWLERHGITATYEPKPKKRPNILRRLFKKINMWIISNNSGGYRSRRLGRE</sequence>
<name>A0ABR1W2C1_9PEZI</name>
<accession>A0ABR1W2C1</accession>
<dbReference type="EMBL" id="JAQQWM010000002">
    <property type="protein sequence ID" value="KAK8077635.1"/>
    <property type="molecule type" value="Genomic_DNA"/>
</dbReference>
<feature type="compositionally biased region" description="Polar residues" evidence="1">
    <location>
        <begin position="192"/>
        <end position="201"/>
    </location>
</feature>
<reference evidence="2 3" key="1">
    <citation type="submission" date="2023-01" db="EMBL/GenBank/DDBJ databases">
        <title>Analysis of 21 Apiospora genomes using comparative genomics revels a genus with tremendous synthesis potential of carbohydrate active enzymes and secondary metabolites.</title>
        <authorList>
            <person name="Sorensen T."/>
        </authorList>
    </citation>
    <scope>NUCLEOTIDE SEQUENCE [LARGE SCALE GENOMIC DNA]</scope>
    <source>
        <strain evidence="2 3">CBS 83171</strain>
    </source>
</reference>
<comment type="caution">
    <text evidence="2">The sequence shown here is derived from an EMBL/GenBank/DDBJ whole genome shotgun (WGS) entry which is preliminary data.</text>
</comment>
<dbReference type="Proteomes" id="UP001446871">
    <property type="component" value="Unassembled WGS sequence"/>
</dbReference>
<feature type="compositionally biased region" description="Polar residues" evidence="1">
    <location>
        <begin position="279"/>
        <end position="296"/>
    </location>
</feature>
<organism evidence="2 3">
    <name type="scientific">Apiospora saccharicola</name>
    <dbReference type="NCBI Taxonomy" id="335842"/>
    <lineage>
        <taxon>Eukaryota</taxon>
        <taxon>Fungi</taxon>
        <taxon>Dikarya</taxon>
        <taxon>Ascomycota</taxon>
        <taxon>Pezizomycotina</taxon>
        <taxon>Sordariomycetes</taxon>
        <taxon>Xylariomycetidae</taxon>
        <taxon>Amphisphaeriales</taxon>
        <taxon>Apiosporaceae</taxon>
        <taxon>Apiospora</taxon>
    </lineage>
</organism>
<gene>
    <name evidence="2" type="ORF">PG996_003805</name>
</gene>
<keyword evidence="3" id="KW-1185">Reference proteome</keyword>
<feature type="compositionally biased region" description="Low complexity" evidence="1">
    <location>
        <begin position="297"/>
        <end position="323"/>
    </location>
</feature>
<evidence type="ECO:0000313" key="2">
    <source>
        <dbReference type="EMBL" id="KAK8077635.1"/>
    </source>
</evidence>
<evidence type="ECO:0000313" key="3">
    <source>
        <dbReference type="Proteomes" id="UP001446871"/>
    </source>
</evidence>
<feature type="region of interest" description="Disordered" evidence="1">
    <location>
        <begin position="190"/>
        <end position="223"/>
    </location>
</feature>
<protein>
    <submittedName>
        <fullName evidence="2">Uncharacterized protein</fullName>
    </submittedName>
</protein>
<feature type="compositionally biased region" description="Basic and acidic residues" evidence="1">
    <location>
        <begin position="255"/>
        <end position="264"/>
    </location>
</feature>
<feature type="compositionally biased region" description="Low complexity" evidence="1">
    <location>
        <begin position="202"/>
        <end position="212"/>
    </location>
</feature>
<proteinExistence type="predicted"/>
<evidence type="ECO:0000256" key="1">
    <source>
        <dbReference type="SAM" id="MobiDB-lite"/>
    </source>
</evidence>